<reference evidence="1 2" key="1">
    <citation type="journal article" date="2015" name="Genome Biol. Evol.">
        <title>Comparative Genomics of a Bacterivorous Green Alga Reveals Evolutionary Causalities and Consequences of Phago-Mixotrophic Mode of Nutrition.</title>
        <authorList>
            <person name="Burns J.A."/>
            <person name="Paasch A."/>
            <person name="Narechania A."/>
            <person name="Kim E."/>
        </authorList>
    </citation>
    <scope>NUCLEOTIDE SEQUENCE [LARGE SCALE GENOMIC DNA]</scope>
    <source>
        <strain evidence="1 2">PLY_AMNH</strain>
    </source>
</reference>
<dbReference type="AlphaFoldDB" id="A0AAE0GZC5"/>
<evidence type="ECO:0000313" key="2">
    <source>
        <dbReference type="Proteomes" id="UP001190700"/>
    </source>
</evidence>
<accession>A0AAE0GZC5</accession>
<comment type="caution">
    <text evidence="1">The sequence shown here is derived from an EMBL/GenBank/DDBJ whole genome shotgun (WGS) entry which is preliminary data.</text>
</comment>
<evidence type="ECO:0000313" key="1">
    <source>
        <dbReference type="EMBL" id="KAK3286161.1"/>
    </source>
</evidence>
<protein>
    <submittedName>
        <fullName evidence="1">Uncharacterized protein</fullName>
    </submittedName>
</protein>
<feature type="non-terminal residue" evidence="1">
    <location>
        <position position="1"/>
    </location>
</feature>
<name>A0AAE0GZC5_9CHLO</name>
<gene>
    <name evidence="1" type="ORF">CYMTET_6269</name>
</gene>
<sequence>ARGVVLRVGWWWRYGSSSLGGVENRLVHKRLLDQVGGRTAVGRVDGGEAMGGEVGNIPSVKAGSATIRVRRGADATDVGWAGEPFAPLGGASGGARGSVQLWGKWQAGQQVGTVVCSVPGVGTVPAPGSRWGLPYYLLCSALCTGSDGAAAEGAWAISGPRGRHRSSPESGGSMGNPEGLGGIVWTWLRGLSVGECAVGDFPSMMVPKKMWGQFTECVMATLQRIPVDMEDVEADKLFFYSGALCRSSRG</sequence>
<organism evidence="1 2">
    <name type="scientific">Cymbomonas tetramitiformis</name>
    <dbReference type="NCBI Taxonomy" id="36881"/>
    <lineage>
        <taxon>Eukaryota</taxon>
        <taxon>Viridiplantae</taxon>
        <taxon>Chlorophyta</taxon>
        <taxon>Pyramimonadophyceae</taxon>
        <taxon>Pyramimonadales</taxon>
        <taxon>Pyramimonadaceae</taxon>
        <taxon>Cymbomonas</taxon>
    </lineage>
</organism>
<keyword evidence="2" id="KW-1185">Reference proteome</keyword>
<dbReference type="EMBL" id="LGRX02001444">
    <property type="protein sequence ID" value="KAK3286161.1"/>
    <property type="molecule type" value="Genomic_DNA"/>
</dbReference>
<proteinExistence type="predicted"/>
<dbReference type="Proteomes" id="UP001190700">
    <property type="component" value="Unassembled WGS sequence"/>
</dbReference>